<name>A0AAV2P9A1_9HYME</name>
<dbReference type="AlphaFoldDB" id="A0AAV2P9A1"/>
<sequence>MTQPTGIYSMEHNGLYVGRGVSATPHPAVPVPVAGGLQPRSPACLENPRDIPPSALVPVSCASSPTPQMLSRPKSQPPPISSPLMNAVAGPKIRKPGGRDGIGFRRVSSRGSLGIARGATWIRERLQVAACNSHVMTFFRSDCGKLGAHLILP</sequence>
<dbReference type="Proteomes" id="UP001497644">
    <property type="component" value="Chromosome 8"/>
</dbReference>
<proteinExistence type="predicted"/>
<evidence type="ECO:0000256" key="1">
    <source>
        <dbReference type="SAM" id="MobiDB-lite"/>
    </source>
</evidence>
<keyword evidence="3" id="KW-1185">Reference proteome</keyword>
<reference evidence="2" key="1">
    <citation type="submission" date="2024-04" db="EMBL/GenBank/DDBJ databases">
        <authorList>
            <consortium name="Molecular Ecology Group"/>
        </authorList>
    </citation>
    <scope>NUCLEOTIDE SEQUENCE</scope>
</reference>
<feature type="region of interest" description="Disordered" evidence="1">
    <location>
        <begin position="55"/>
        <end position="100"/>
    </location>
</feature>
<dbReference type="EMBL" id="OZ034831">
    <property type="protein sequence ID" value="CAL1688546.1"/>
    <property type="molecule type" value="Genomic_DNA"/>
</dbReference>
<accession>A0AAV2P9A1</accession>
<organism evidence="2 3">
    <name type="scientific">Lasius platythorax</name>
    <dbReference type="NCBI Taxonomy" id="488582"/>
    <lineage>
        <taxon>Eukaryota</taxon>
        <taxon>Metazoa</taxon>
        <taxon>Ecdysozoa</taxon>
        <taxon>Arthropoda</taxon>
        <taxon>Hexapoda</taxon>
        <taxon>Insecta</taxon>
        <taxon>Pterygota</taxon>
        <taxon>Neoptera</taxon>
        <taxon>Endopterygota</taxon>
        <taxon>Hymenoptera</taxon>
        <taxon>Apocrita</taxon>
        <taxon>Aculeata</taxon>
        <taxon>Formicoidea</taxon>
        <taxon>Formicidae</taxon>
        <taxon>Formicinae</taxon>
        <taxon>Lasius</taxon>
        <taxon>Lasius</taxon>
    </lineage>
</organism>
<evidence type="ECO:0000313" key="3">
    <source>
        <dbReference type="Proteomes" id="UP001497644"/>
    </source>
</evidence>
<evidence type="ECO:0000313" key="2">
    <source>
        <dbReference type="EMBL" id="CAL1688546.1"/>
    </source>
</evidence>
<protein>
    <submittedName>
        <fullName evidence="2">Uncharacterized protein</fullName>
    </submittedName>
</protein>
<gene>
    <name evidence="2" type="ORF">LPLAT_LOCUS13591</name>
</gene>